<keyword evidence="1 2" id="KW-1015">Disulfide bond</keyword>
<evidence type="ECO:0000256" key="3">
    <source>
        <dbReference type="SAM" id="MobiDB-lite"/>
    </source>
</evidence>
<dbReference type="PANTHER" id="PTHR11412:SF146">
    <property type="entry name" value="CD109 ANTIGEN"/>
    <property type="match status" value="1"/>
</dbReference>
<evidence type="ECO:0000313" key="6">
    <source>
        <dbReference type="EMBL" id="ROT83360.1"/>
    </source>
</evidence>
<organism evidence="6 7">
    <name type="scientific">Penaeus vannamei</name>
    <name type="common">Whiteleg shrimp</name>
    <name type="synonym">Litopenaeus vannamei</name>
    <dbReference type="NCBI Taxonomy" id="6689"/>
    <lineage>
        <taxon>Eukaryota</taxon>
        <taxon>Metazoa</taxon>
        <taxon>Ecdysozoa</taxon>
        <taxon>Arthropoda</taxon>
        <taxon>Crustacea</taxon>
        <taxon>Multicrustacea</taxon>
        <taxon>Malacostraca</taxon>
        <taxon>Eumalacostraca</taxon>
        <taxon>Eucarida</taxon>
        <taxon>Decapoda</taxon>
        <taxon>Dendrobranchiata</taxon>
        <taxon>Penaeoidea</taxon>
        <taxon>Penaeidae</taxon>
        <taxon>Penaeus</taxon>
    </lineage>
</organism>
<evidence type="ECO:0000256" key="2">
    <source>
        <dbReference type="PROSITE-ProRule" id="PRU00124"/>
    </source>
</evidence>
<dbReference type="Gene3D" id="2.60.40.690">
    <property type="entry name" value="Alpha-macroglobulin, receptor-binding domain"/>
    <property type="match status" value="1"/>
</dbReference>
<dbReference type="OrthoDB" id="6359008at2759"/>
<protein>
    <recommendedName>
        <fullName evidence="8">CD109 antigen</fullName>
    </recommendedName>
</protein>
<feature type="disulfide bond" evidence="2">
    <location>
        <begin position="429"/>
        <end position="444"/>
    </location>
</feature>
<evidence type="ECO:0008006" key="8">
    <source>
        <dbReference type="Google" id="ProtNLM"/>
    </source>
</evidence>
<dbReference type="InterPro" id="IPR011626">
    <property type="entry name" value="Alpha-macroglobulin_TED"/>
</dbReference>
<dbReference type="Pfam" id="PF07677">
    <property type="entry name" value="A2M_recep"/>
    <property type="match status" value="1"/>
</dbReference>
<dbReference type="PANTHER" id="PTHR11412">
    <property type="entry name" value="MACROGLOBULIN / COMPLEMENT"/>
    <property type="match status" value="1"/>
</dbReference>
<dbReference type="InterPro" id="IPR036595">
    <property type="entry name" value="A-macroglobulin_rcpt-bd_sf"/>
</dbReference>
<dbReference type="GO" id="GO:0005615">
    <property type="term" value="C:extracellular space"/>
    <property type="evidence" value="ECO:0007669"/>
    <property type="project" value="InterPro"/>
</dbReference>
<gene>
    <name evidence="6" type="ORF">C7M84_023454</name>
</gene>
<accession>A0A423U3S6</accession>
<dbReference type="STRING" id="6689.A0A423U3S6"/>
<dbReference type="SMART" id="SM01360">
    <property type="entry name" value="A2M"/>
    <property type="match status" value="1"/>
</dbReference>
<comment type="caution">
    <text evidence="2">Lacks conserved residue(s) required for the propagation of feature annotation.</text>
</comment>
<feature type="domain" description="Alpha-2-macroglobulin" evidence="4">
    <location>
        <begin position="473"/>
        <end position="564"/>
    </location>
</feature>
<dbReference type="EMBL" id="QCYY01000697">
    <property type="protein sequence ID" value="ROT83360.1"/>
    <property type="molecule type" value="Genomic_DNA"/>
</dbReference>
<dbReference type="SUPFAM" id="SSF57424">
    <property type="entry name" value="LDL receptor-like module"/>
    <property type="match status" value="1"/>
</dbReference>
<dbReference type="Gene3D" id="2.60.40.10">
    <property type="entry name" value="Immunoglobulins"/>
    <property type="match status" value="1"/>
</dbReference>
<dbReference type="Gene3D" id="4.10.400.10">
    <property type="entry name" value="Low-density Lipoprotein Receptor"/>
    <property type="match status" value="1"/>
</dbReference>
<dbReference type="GO" id="GO:0004866">
    <property type="term" value="F:endopeptidase inhibitor activity"/>
    <property type="evidence" value="ECO:0007669"/>
    <property type="project" value="InterPro"/>
</dbReference>
<dbReference type="SUPFAM" id="SSF49410">
    <property type="entry name" value="Alpha-macroglobulin receptor domain"/>
    <property type="match status" value="1"/>
</dbReference>
<evidence type="ECO:0000313" key="7">
    <source>
        <dbReference type="Proteomes" id="UP000283509"/>
    </source>
</evidence>
<dbReference type="SMART" id="SM00192">
    <property type="entry name" value="LDLa"/>
    <property type="match status" value="1"/>
</dbReference>
<feature type="domain" description="Alpha-macroglobulin receptor-binding" evidence="5">
    <location>
        <begin position="1144"/>
        <end position="1245"/>
    </location>
</feature>
<dbReference type="InterPro" id="IPR002172">
    <property type="entry name" value="LDrepeatLR_classA_rpt"/>
</dbReference>
<evidence type="ECO:0000259" key="5">
    <source>
        <dbReference type="SMART" id="SM01361"/>
    </source>
</evidence>
<dbReference type="InterPro" id="IPR013783">
    <property type="entry name" value="Ig-like_fold"/>
</dbReference>
<feature type="disulfide bond" evidence="2">
    <location>
        <begin position="417"/>
        <end position="435"/>
    </location>
</feature>
<dbReference type="InterPro" id="IPR001599">
    <property type="entry name" value="Macroglobln_a2"/>
</dbReference>
<name>A0A423U3S6_PENVA</name>
<dbReference type="InterPro" id="IPR050473">
    <property type="entry name" value="A2M/Complement_sys"/>
</dbReference>
<feature type="region of interest" description="Disordered" evidence="3">
    <location>
        <begin position="77"/>
        <end position="128"/>
    </location>
</feature>
<dbReference type="InterPro" id="IPR008930">
    <property type="entry name" value="Terpenoid_cyclase/PrenylTrfase"/>
</dbReference>
<dbReference type="Gene3D" id="1.50.10.20">
    <property type="match status" value="1"/>
</dbReference>
<evidence type="ECO:0000259" key="4">
    <source>
        <dbReference type="SMART" id="SM01360"/>
    </source>
</evidence>
<evidence type="ECO:0000256" key="1">
    <source>
        <dbReference type="ARBA" id="ARBA00023157"/>
    </source>
</evidence>
<reference evidence="6 7" key="1">
    <citation type="submission" date="2018-04" db="EMBL/GenBank/DDBJ databases">
        <authorList>
            <person name="Zhang X."/>
            <person name="Yuan J."/>
            <person name="Li F."/>
            <person name="Xiang J."/>
        </authorList>
    </citation>
    <scope>NUCLEOTIDE SEQUENCE [LARGE SCALE GENOMIC DNA]</scope>
    <source>
        <tissue evidence="6">Muscle</tissue>
    </source>
</reference>
<comment type="caution">
    <text evidence="6">The sequence shown here is derived from an EMBL/GenBank/DDBJ whole genome shotgun (WGS) entry which is preliminary data.</text>
</comment>
<sequence length="1317" mass="147608">MCRELRARAPLQGGPRRFAWVGEVWEGSSRASTGPSRGCLPTAHSRRLQSLSLWREWPRAYGSSRGVKPAVACVSGGESRASQRGPAVGAQDGEVNGGEWRAKGLPGPGGEVEWRESGVQGPTGASGWRTTGARLWTGAPSELPALSSLSSPLSSAPLGLLSLVRRALHTRCVSSSLLSLSSPSSPLCIISSLISLSHSSPFLPLSSHPSSLSRPTGSLCLLPRRPVPSSLLFSCFLISLLIISSLSLRSLCSSSIRRVWRLRSHLLSLLSSLLSSLPDLSRPLPRHLTSRFVALGLSLVDSPYHHLSSLTLSRRLSPLSLYVLCRPPSLSLSSIEEKDDFLPLFFLFKFNPQNGLASPREGFEPEEVEYYSSGNYGPDANRTFDFNGIVIFSDANVGVIPSYAENRCNKSEGYSPCLVGGCYPSYKRCDGIQDCTDGYDEISCLDPLEDREEDFRIHRYQKFSDFFDAEDGDWLWLDINIGHKGHEQNLVEMPKVDDPYVLNAFSVSKEFGFGLAPAPQWYSIIPPVYVSLEMPDSCRRGEQVGIRVMVFNNIETELLILLVLHGSDDHRFIMVEETGVVDFYRPRTMAGDHQHLVSVPPESAMEVIFPVVATIDQGEIELTVSAISQIGRDEETVTLIVEPEGATIDRHTSILLDLKNRALVYEYMDIIVEESYVIPLQIRRRFVAGSPRGHVSLCGDVVGPSFPNDEPVDSVQMLRKELRGTEASTFNFGANLWTLHYLRLTNQLDISERQDIFDQLNVELAAIMYRFSSEGSFKMWDTSQPSVWLTAWTTRTIQMAQFQDWENIIYIEPRIISKAIEWLIKYQTPSGAFMETPAYQAVPLDKKADAYSYGYRWRGARNITLTAQCLITLERTINSLQGNVRADANNAKIQAVRYLERELRNIRDPYEVAIVAYALSVSNSVEKEAAFNQLDRIKREENGLVYWSRSPVQTNKRVYENNQRNLLQPKFEEEWDSHAVEASSYALLVYLIRDGVNIIQERIVEWLNAMRMHDGGFISTVDTLVALEALTEYSYRARLRDLTDMRVTVEATGEEGRSPHNVVISNSSIKNVWGLVNVVAHGAGQAILQLDVSYGIDWTDLKKQPPVDAFKMVINERYSKFRNKSICNVEICARWTNLEESPQSSAAVIEVEVPTGYVAYQLDLERSIYRAQMSGNFPSLRDVIGGHGDTFARKTVWFFDYIPGNTTWCFEYVMKRWYPVANLTRVRMATIYEQYQPERFQMVMLNSTVNTLDVCEVCGSYQCPYCPIYSSAPSLNLPNVGFLISVALVTYAYQVFSESRSFAGSRWPGGSGSGGVW</sequence>
<reference evidence="6 7" key="2">
    <citation type="submission" date="2019-01" db="EMBL/GenBank/DDBJ databases">
        <title>The decoding of complex shrimp genome reveals the adaptation for benthos swimmer, frequently molting mechanism and breeding impact on genome.</title>
        <authorList>
            <person name="Sun Y."/>
            <person name="Gao Y."/>
            <person name="Yu Y."/>
        </authorList>
    </citation>
    <scope>NUCLEOTIDE SEQUENCE [LARGE SCALE GENOMIC DNA]</scope>
    <source>
        <tissue evidence="6">Muscle</tissue>
    </source>
</reference>
<keyword evidence="7" id="KW-1185">Reference proteome</keyword>
<proteinExistence type="predicted"/>
<dbReference type="Proteomes" id="UP000283509">
    <property type="component" value="Unassembled WGS sequence"/>
</dbReference>
<dbReference type="Pfam" id="PF07678">
    <property type="entry name" value="TED_complement"/>
    <property type="match status" value="1"/>
</dbReference>
<dbReference type="InterPro" id="IPR036055">
    <property type="entry name" value="LDL_receptor-like_sf"/>
</dbReference>
<dbReference type="PROSITE" id="PS50068">
    <property type="entry name" value="LDLRA_2"/>
    <property type="match status" value="1"/>
</dbReference>
<dbReference type="InterPro" id="IPR009048">
    <property type="entry name" value="A-macroglobulin_rcpt-bd"/>
</dbReference>
<dbReference type="SMART" id="SM01361">
    <property type="entry name" value="A2M_recep"/>
    <property type="match status" value="1"/>
</dbReference>
<dbReference type="CDD" id="cd00112">
    <property type="entry name" value="LDLa"/>
    <property type="match status" value="1"/>
</dbReference>
<dbReference type="SUPFAM" id="SSF48239">
    <property type="entry name" value="Terpenoid cyclases/Protein prenyltransferases"/>
    <property type="match status" value="1"/>
</dbReference>
<dbReference type="Pfam" id="PF00207">
    <property type="entry name" value="A2M"/>
    <property type="match status" value="1"/>
</dbReference>